<accession>A0ABS7TE17</accession>
<comment type="caution">
    <text evidence="1">The sequence shown here is derived from an EMBL/GenBank/DDBJ whole genome shotgun (WGS) entry which is preliminary data.</text>
</comment>
<name>A0ABS7TE17_9GAMM</name>
<evidence type="ECO:0000313" key="1">
    <source>
        <dbReference type="EMBL" id="MBZ4186082.1"/>
    </source>
</evidence>
<reference evidence="1" key="1">
    <citation type="submission" date="2021-09" db="EMBL/GenBank/DDBJ databases">
        <authorList>
            <person name="Wu T."/>
            <person name="Guo S.Z."/>
        </authorList>
    </citation>
    <scope>NUCLEOTIDE SEQUENCE</scope>
    <source>
        <strain evidence="1">RSS-23</strain>
    </source>
</reference>
<sequence>MPADPAKYVVLLPARGLGGCALALLLSGVLVGAHAQTASVPLPQTRGISAHAASEAATEQLRPAQDVPAVAIEAASPVTMTAPVVEPATAPVAQPVPSMAQAMRDRGVLFKVTPPPSVPLPAEPVATDAGNKPAAPVVPAAVAPVGASYVLGTIHFGTPQEQAIDYDVLGKLIDATDNFVNEADVNSAWKPEFDAYRWLPAATPLGGMIGKDAMLKAQALLPAVRPQDLQRMKPWAVLALLEARGESAGETSMDARLQQVAGAAGKHLVHLETLEQQLQALDCVPAAEHAAVLNERLQKSWILRIESAEAMAYYHSRNLDAWLASVDRMDGLSDSARAIEQRSRICLLEDRNARWIGPLETVFQDAPSFVAVGAIHLVGADGLVARLRRDGYTVEAVPF</sequence>
<dbReference type="InterPro" id="IPR002816">
    <property type="entry name" value="TraB/PrgY/GumN_fam"/>
</dbReference>
<dbReference type="RefSeq" id="WP_223628248.1">
    <property type="nucleotide sequence ID" value="NZ_JAIQDJ010000002.1"/>
</dbReference>
<dbReference type="PANTHER" id="PTHR40590:SF1">
    <property type="entry name" value="CYTOPLASMIC PROTEIN"/>
    <property type="match status" value="1"/>
</dbReference>
<proteinExistence type="predicted"/>
<dbReference type="EMBL" id="JAIQDJ010000002">
    <property type="protein sequence ID" value="MBZ4186082.1"/>
    <property type="molecule type" value="Genomic_DNA"/>
</dbReference>
<dbReference type="CDD" id="cd14789">
    <property type="entry name" value="Tiki"/>
    <property type="match status" value="1"/>
</dbReference>
<dbReference type="InterPro" id="IPR047111">
    <property type="entry name" value="YbaP-like"/>
</dbReference>
<dbReference type="PANTHER" id="PTHR40590">
    <property type="entry name" value="CYTOPLASMIC PROTEIN-RELATED"/>
    <property type="match status" value="1"/>
</dbReference>
<keyword evidence="2" id="KW-1185">Reference proteome</keyword>
<dbReference type="Proteomes" id="UP001430290">
    <property type="component" value="Unassembled WGS sequence"/>
</dbReference>
<gene>
    <name evidence="1" type="ORF">K7B09_07025</name>
</gene>
<dbReference type="Pfam" id="PF01963">
    <property type="entry name" value="TraB_PrgY_gumN"/>
    <property type="match status" value="1"/>
</dbReference>
<protein>
    <submittedName>
        <fullName evidence="1">TraB/GumN family protein</fullName>
    </submittedName>
</protein>
<evidence type="ECO:0000313" key="2">
    <source>
        <dbReference type="Proteomes" id="UP001430290"/>
    </source>
</evidence>
<organism evidence="1 2">
    <name type="scientific">Thermomonas beijingensis</name>
    <dbReference type="NCBI Taxonomy" id="2872701"/>
    <lineage>
        <taxon>Bacteria</taxon>
        <taxon>Pseudomonadati</taxon>
        <taxon>Pseudomonadota</taxon>
        <taxon>Gammaproteobacteria</taxon>
        <taxon>Lysobacterales</taxon>
        <taxon>Lysobacteraceae</taxon>
        <taxon>Thermomonas</taxon>
    </lineage>
</organism>